<dbReference type="Proteomes" id="UP000005104">
    <property type="component" value="Chromosome"/>
</dbReference>
<dbReference type="STRING" id="768710.DesyoDRAFT_2417"/>
<dbReference type="eggNOG" id="COG1131">
    <property type="taxonomic scope" value="Bacteria"/>
</dbReference>
<sequence>MDCIDFSTANSYGVTAEDYKNYEESLFKNAYKDALKCLRMIVKDRDSSDHTCSEACSGSNARWRENANSWDESRVISDKLNTIIAFVGDRGTGKSTAMVSFVKFLVTGNLKIARYSEKEMHYYFYTLPVIDPSRLSEDETIIGAIVSKIFREVQDYVQKCVREGGNDLDDNIIRKAIEACEKVHQAIRVRYLSLKETLKENSDDLEHLSMLAKTTRLRDSIKELVDIYLQIIAGPERAKYSFLFIPIDDLDTNIEHGYEMVEEIRSFLMLSNVVIPVAVKLEQLSDALEQKFITLFKELHNEKKELLDAHPAEMAMKYIQKLIPAQRRIMLPKLEMQTLGNIPIITKTTKGKYKSLAGKRKLVDYFFELIYTRTEIVLVKNENGAHPIIPLNLRALHQSIDFFENLPVLIEDNNKISDSKIWLDNLDALEVWLLDSVTSNSVPREMANIIRSFARHPNEGINGYLARSLDKYGISKNIRLTSRHKGPEYCGLFGNDQSALRIIETGTLQENISLGDVLYLLHVMQMYDSSEGIRHFTAAIKLLYSIRMKRQRRNIMMLDKSEKTEGTKKIKDDYYRQMANLLNGLIYNPAQKLTYDGLESTMINIDASNVTLVVEEGSRTIKSLLDAEVNKSDNLETGAMSLAQAVWLSFFVTTFGRIKSRDLHMHTLNEPYLKMRLQPLDIDKNKENKEGSPLYVSFNWMAFVHNLLDPEKTISRMLWQVTIPAGQAADKKSELITCYKSLRSKLFAGILHFESVEILDALAATMISEKYIIERSSVGTIGKLKGYFNFSRAVMNAYGKILERTALFNSVPDEMIGKRKKELTQYLKCILSLEHVKMYNENTDEKRPFDWLLQGRE</sequence>
<reference evidence="1 2" key="1">
    <citation type="submission" date="2011-11" db="EMBL/GenBank/DDBJ databases">
        <title>The Noncontiguous Finished genome of Desulfosporosinus youngiae DSM 17734.</title>
        <authorList>
            <consortium name="US DOE Joint Genome Institute (JGI-PGF)"/>
            <person name="Lucas S."/>
            <person name="Han J."/>
            <person name="Lapidus A."/>
            <person name="Cheng J.-F."/>
            <person name="Goodwin L."/>
            <person name="Pitluck S."/>
            <person name="Peters L."/>
            <person name="Ovchinnikova G."/>
            <person name="Lu M."/>
            <person name="Land M.L."/>
            <person name="Hauser L."/>
            <person name="Pester M."/>
            <person name="Spring S."/>
            <person name="Ollivier B."/>
            <person name="Rattei T."/>
            <person name="Klenk H.-P."/>
            <person name="Wagner M."/>
            <person name="Loy A."/>
            <person name="Woyke T.J."/>
        </authorList>
    </citation>
    <scope>NUCLEOTIDE SEQUENCE [LARGE SCALE GENOMIC DNA]</scope>
    <source>
        <strain evidence="1 2">DSM 17734</strain>
    </source>
</reference>
<gene>
    <name evidence="1" type="ORF">DesyoDRAFT_2417</name>
</gene>
<organism evidence="1 2">
    <name type="scientific">Desulfosporosinus youngiae DSM 17734</name>
    <dbReference type="NCBI Taxonomy" id="768710"/>
    <lineage>
        <taxon>Bacteria</taxon>
        <taxon>Bacillati</taxon>
        <taxon>Bacillota</taxon>
        <taxon>Clostridia</taxon>
        <taxon>Eubacteriales</taxon>
        <taxon>Desulfitobacteriaceae</taxon>
        <taxon>Desulfosporosinus</taxon>
    </lineage>
</organism>
<dbReference type="AlphaFoldDB" id="H5Y3V4"/>
<accession>H5Y3V4</accession>
<keyword evidence="2" id="KW-1185">Reference proteome</keyword>
<evidence type="ECO:0000313" key="2">
    <source>
        <dbReference type="Proteomes" id="UP000005104"/>
    </source>
</evidence>
<protein>
    <submittedName>
        <fullName evidence="1">Uncharacterized protein</fullName>
    </submittedName>
</protein>
<dbReference type="HOGENOM" id="CLU_333384_0_0_9"/>
<dbReference type="RefSeq" id="WP_007783207.1">
    <property type="nucleotide sequence ID" value="NZ_CM001441.1"/>
</dbReference>
<dbReference type="EMBL" id="CM001441">
    <property type="protein sequence ID" value="EHQ89492.1"/>
    <property type="molecule type" value="Genomic_DNA"/>
</dbReference>
<dbReference type="OrthoDB" id="2046240at2"/>
<name>H5Y3V4_9FIRM</name>
<evidence type="ECO:0000313" key="1">
    <source>
        <dbReference type="EMBL" id="EHQ89492.1"/>
    </source>
</evidence>
<proteinExistence type="predicted"/>